<evidence type="ECO:0000256" key="4">
    <source>
        <dbReference type="ARBA" id="ARBA00022679"/>
    </source>
</evidence>
<dbReference type="InterPro" id="IPR023095">
    <property type="entry name" value="Ade_MeTrfase_dom_2"/>
</dbReference>
<dbReference type="Gene3D" id="3.40.50.150">
    <property type="entry name" value="Vaccinia Virus protein VP39"/>
    <property type="match status" value="2"/>
</dbReference>
<dbReference type="GO" id="GO:0032259">
    <property type="term" value="P:methylation"/>
    <property type="evidence" value="ECO:0007669"/>
    <property type="project" value="UniProtKB-KW"/>
</dbReference>
<comment type="similarity">
    <text evidence="1">Belongs to the N(4)/N(6)-methyltransferase family.</text>
</comment>
<dbReference type="GO" id="GO:0006298">
    <property type="term" value="P:mismatch repair"/>
    <property type="evidence" value="ECO:0007669"/>
    <property type="project" value="TreeGrafter"/>
</dbReference>
<evidence type="ECO:0000256" key="1">
    <source>
        <dbReference type="ARBA" id="ARBA00006594"/>
    </source>
</evidence>
<protein>
    <recommendedName>
        <fullName evidence="2">site-specific DNA-methyltransferase (adenine-specific)</fullName>
        <ecNumber evidence="2">2.1.1.72</ecNumber>
    </recommendedName>
</protein>
<accession>A0AAW4J3C7</accession>
<evidence type="ECO:0000256" key="6">
    <source>
        <dbReference type="ARBA" id="ARBA00047942"/>
    </source>
</evidence>
<keyword evidence="5" id="KW-0949">S-adenosyl-L-methionine</keyword>
<keyword evidence="3" id="KW-0489">Methyltransferase</keyword>
<dbReference type="GO" id="GO:0009007">
    <property type="term" value="F:site-specific DNA-methyltransferase (adenine-specific) activity"/>
    <property type="evidence" value="ECO:0007669"/>
    <property type="project" value="UniProtKB-EC"/>
</dbReference>
<evidence type="ECO:0000256" key="2">
    <source>
        <dbReference type="ARBA" id="ARBA00011900"/>
    </source>
</evidence>
<dbReference type="GO" id="GO:0009307">
    <property type="term" value="P:DNA restriction-modification system"/>
    <property type="evidence" value="ECO:0007669"/>
    <property type="project" value="InterPro"/>
</dbReference>
<organism evidence="7 8">
    <name type="scientific">Clostridium perfringens</name>
    <dbReference type="NCBI Taxonomy" id="1502"/>
    <lineage>
        <taxon>Bacteria</taxon>
        <taxon>Bacillati</taxon>
        <taxon>Bacillota</taxon>
        <taxon>Clostridia</taxon>
        <taxon>Eubacteriales</taxon>
        <taxon>Clostridiaceae</taxon>
        <taxon>Clostridium</taxon>
    </lineage>
</organism>
<evidence type="ECO:0000256" key="5">
    <source>
        <dbReference type="ARBA" id="ARBA00022691"/>
    </source>
</evidence>
<dbReference type="EC" id="2.1.1.72" evidence="2"/>
<evidence type="ECO:0000256" key="3">
    <source>
        <dbReference type="ARBA" id="ARBA00022603"/>
    </source>
</evidence>
<proteinExistence type="inferred from homology"/>
<dbReference type="EMBL" id="JAENQP010000007">
    <property type="protein sequence ID" value="MBO3359460.1"/>
    <property type="molecule type" value="Genomic_DNA"/>
</dbReference>
<gene>
    <name evidence="7" type="ORF">JJB47_11825</name>
</gene>
<dbReference type="PRINTS" id="PR00505">
    <property type="entry name" value="D12N6MTFRASE"/>
</dbReference>
<dbReference type="InterPro" id="IPR012327">
    <property type="entry name" value="MeTrfase_D12"/>
</dbReference>
<evidence type="ECO:0000313" key="8">
    <source>
        <dbReference type="Proteomes" id="UP000668068"/>
    </source>
</evidence>
<dbReference type="AlphaFoldDB" id="A0AAW4J3C7"/>
<dbReference type="SUPFAM" id="SSF53335">
    <property type="entry name" value="S-adenosyl-L-methionine-dependent methyltransferases"/>
    <property type="match status" value="1"/>
</dbReference>
<comment type="caution">
    <text evidence="7">The sequence shown here is derived from an EMBL/GenBank/DDBJ whole genome shotgun (WGS) entry which is preliminary data.</text>
</comment>
<reference evidence="7" key="1">
    <citation type="submission" date="2020-12" db="EMBL/GenBank/DDBJ databases">
        <title>Comparative genomics of Clostridium perfringens reveals patterns of host-associated phylogenetic clades and virulence factors.</title>
        <authorList>
            <person name="Smith A.H."/>
            <person name="Geier R."/>
        </authorList>
    </citation>
    <scope>NUCLEOTIDE SEQUENCE</scope>
    <source>
        <strain evidence="7">CHD30677R</strain>
    </source>
</reference>
<dbReference type="PANTHER" id="PTHR30481">
    <property type="entry name" value="DNA ADENINE METHYLASE"/>
    <property type="match status" value="1"/>
</dbReference>
<name>A0AAW4J3C7_CLOPF</name>
<keyword evidence="4" id="KW-0808">Transferase</keyword>
<sequence length="251" mass="29073">MRYVGSKNRLSKDLAPIIQSYITKNTKGYLEPFVGGANMIDKINCNNKIGCDIHKELIALLNKAKNEIDDIPDYILEDTYKEVKNNKENYPDWYVGLVGFCASFGAKYFGGYARDSKDDNSGKWSAGAIKNLKKQASNLKDIRFVNCNFLDLPKDKIKDYVIYCDIPYRGTTKYKTEAFPYEEFYKWANEMAKDNIVLISEYDMPKVFKCIWQKETKANFDSNRKSGDENNKRVERLFISNAENGYIYNEN</sequence>
<dbReference type="Proteomes" id="UP000668068">
    <property type="component" value="Unassembled WGS sequence"/>
</dbReference>
<dbReference type="GO" id="GO:1904047">
    <property type="term" value="F:S-adenosyl-L-methionine binding"/>
    <property type="evidence" value="ECO:0007669"/>
    <property type="project" value="TreeGrafter"/>
</dbReference>
<dbReference type="GO" id="GO:0043565">
    <property type="term" value="F:sequence-specific DNA binding"/>
    <property type="evidence" value="ECO:0007669"/>
    <property type="project" value="TreeGrafter"/>
</dbReference>
<comment type="catalytic activity">
    <reaction evidence="6">
        <text>a 2'-deoxyadenosine in DNA + S-adenosyl-L-methionine = an N(6)-methyl-2'-deoxyadenosine in DNA + S-adenosyl-L-homocysteine + H(+)</text>
        <dbReference type="Rhea" id="RHEA:15197"/>
        <dbReference type="Rhea" id="RHEA-COMP:12418"/>
        <dbReference type="Rhea" id="RHEA-COMP:12419"/>
        <dbReference type="ChEBI" id="CHEBI:15378"/>
        <dbReference type="ChEBI" id="CHEBI:57856"/>
        <dbReference type="ChEBI" id="CHEBI:59789"/>
        <dbReference type="ChEBI" id="CHEBI:90615"/>
        <dbReference type="ChEBI" id="CHEBI:90616"/>
        <dbReference type="EC" id="2.1.1.72"/>
    </reaction>
</comment>
<dbReference type="InterPro" id="IPR029063">
    <property type="entry name" value="SAM-dependent_MTases_sf"/>
</dbReference>
<dbReference type="Gene3D" id="1.10.1020.10">
    <property type="entry name" value="Adenine-specific Methyltransferase, Domain 2"/>
    <property type="match status" value="1"/>
</dbReference>
<dbReference type="RefSeq" id="WP_208340856.1">
    <property type="nucleotide sequence ID" value="NZ_JAENQO010000007.1"/>
</dbReference>
<evidence type="ECO:0000313" key="7">
    <source>
        <dbReference type="EMBL" id="MBO3359460.1"/>
    </source>
</evidence>